<dbReference type="InterPro" id="IPR036179">
    <property type="entry name" value="Ig-like_dom_sf"/>
</dbReference>
<dbReference type="Gene3D" id="3.30.500.10">
    <property type="entry name" value="MHC class I-like antigen recognition-like"/>
    <property type="match status" value="1"/>
</dbReference>
<evidence type="ECO:0000259" key="5">
    <source>
        <dbReference type="PROSITE" id="PS50835"/>
    </source>
</evidence>
<proteinExistence type="inferred from homology"/>
<dbReference type="InterPro" id="IPR011162">
    <property type="entry name" value="MHC_I/II-like_Ag-recog"/>
</dbReference>
<keyword evidence="3" id="KW-1133">Transmembrane helix</keyword>
<evidence type="ECO:0000256" key="1">
    <source>
        <dbReference type="ARBA" id="ARBA00023180"/>
    </source>
</evidence>
<dbReference type="RefSeq" id="XP_014638058.1">
    <property type="nucleotide sequence ID" value="XM_014782572.1"/>
</dbReference>
<keyword evidence="1" id="KW-0325">Glycoprotein</keyword>
<evidence type="ECO:0000256" key="3">
    <source>
        <dbReference type="SAM" id="Phobius"/>
    </source>
</evidence>
<dbReference type="PANTHER" id="PTHR16675">
    <property type="entry name" value="MHC CLASS I-RELATED"/>
    <property type="match status" value="1"/>
</dbReference>
<dbReference type="PRINTS" id="PR01638">
    <property type="entry name" value="MHCCLASSI"/>
</dbReference>
<dbReference type="InterPro" id="IPR050208">
    <property type="entry name" value="MHC_class-I_related"/>
</dbReference>
<dbReference type="InterPro" id="IPR003006">
    <property type="entry name" value="Ig/MHC_CS"/>
</dbReference>
<dbReference type="Gene3D" id="2.60.40.10">
    <property type="entry name" value="Immunoglobulins"/>
    <property type="match status" value="1"/>
</dbReference>
<dbReference type="PROSITE" id="PS50835">
    <property type="entry name" value="IG_LIKE"/>
    <property type="match status" value="1"/>
</dbReference>
<accession>A0ABM1CES7</accession>
<dbReference type="Pfam" id="PF07654">
    <property type="entry name" value="C1-set"/>
    <property type="match status" value="1"/>
</dbReference>
<keyword evidence="3" id="KW-0472">Membrane</keyword>
<comment type="similarity">
    <text evidence="2">Belongs to the MHC class I family.</text>
</comment>
<dbReference type="InterPro" id="IPR037055">
    <property type="entry name" value="MHC_I-like_Ag-recog_sf"/>
</dbReference>
<dbReference type="GeneID" id="101391994"/>
<evidence type="ECO:0000313" key="6">
    <source>
        <dbReference type="Proteomes" id="UP000694910"/>
    </source>
</evidence>
<dbReference type="InterPro" id="IPR001039">
    <property type="entry name" value="MHC_I_a_a1/a2"/>
</dbReference>
<gene>
    <name evidence="7" type="primary">LOC101391994</name>
</gene>
<evidence type="ECO:0000313" key="7">
    <source>
        <dbReference type="RefSeq" id="XP_014638058.1"/>
    </source>
</evidence>
<dbReference type="Pfam" id="PF00129">
    <property type="entry name" value="MHC_I"/>
    <property type="match status" value="1"/>
</dbReference>
<protein>
    <submittedName>
        <fullName evidence="7">MHC class I polypeptide-related sequence B-like</fullName>
    </submittedName>
</protein>
<dbReference type="InterPro" id="IPR007110">
    <property type="entry name" value="Ig-like_dom"/>
</dbReference>
<dbReference type="PANTHER" id="PTHR16675:SF154">
    <property type="entry name" value="MHC CLASS I POLYPEPTIDE-RELATED SEQUENCE A-RELATED"/>
    <property type="match status" value="1"/>
</dbReference>
<evidence type="ECO:0000256" key="2">
    <source>
        <dbReference type="RuleBase" id="RU004439"/>
    </source>
</evidence>
<keyword evidence="6" id="KW-1185">Reference proteome</keyword>
<dbReference type="Proteomes" id="UP000694910">
    <property type="component" value="Unplaced"/>
</dbReference>
<name>A0ABM1CES7_CERSS</name>
<feature type="domain" description="Ig-like" evidence="5">
    <location>
        <begin position="210"/>
        <end position="301"/>
    </location>
</feature>
<keyword evidence="3" id="KW-0812">Transmembrane</keyword>
<dbReference type="SMART" id="SM00407">
    <property type="entry name" value="IGc1"/>
    <property type="match status" value="1"/>
</dbReference>
<evidence type="ECO:0000256" key="4">
    <source>
        <dbReference type="SAM" id="SignalP"/>
    </source>
</evidence>
<reference evidence="7" key="1">
    <citation type="submission" date="2025-08" db="UniProtKB">
        <authorList>
            <consortium name="RefSeq"/>
        </authorList>
    </citation>
    <scope>IDENTIFICATION</scope>
</reference>
<feature type="signal peptide" evidence="4">
    <location>
        <begin position="1"/>
        <end position="17"/>
    </location>
</feature>
<sequence length="348" mass="38708">MWLCHVLLLLASASLFAHLGTTAGSHSLRYDLTVVSQDGFVQSRLFAEGHLDGQPFLHYNSEKGRAEPQGLWAEAVLGAETWDTETKDLTEKGKDLRKTLADIMALQDQKGGLHSLQEIRGCEIQEDDSTRGLRHFYYDGELFLSYNPKTRGWLVPQSSAQTLAMETKKSWDADGFQSKDYWAHVQGELCERLWRYLESWMGFTERTVPPAVNVTCNQAAEGVVTLICWAFGFSPGNITLTWLQNEEPLRHGAQQSGGVLPDGNGTYQTWVAIRIPQGEEQRFTCYVEHSGNHSTYPVPLGKALVHQSGWPAILGVVGVISSITLFALWYKKNKKTTSAAESPGEKSG</sequence>
<feature type="transmembrane region" description="Helical" evidence="3">
    <location>
        <begin position="309"/>
        <end position="330"/>
    </location>
</feature>
<keyword evidence="4" id="KW-0732">Signal</keyword>
<dbReference type="InterPro" id="IPR011161">
    <property type="entry name" value="MHC_I-like_Ag-recog"/>
</dbReference>
<dbReference type="InterPro" id="IPR003597">
    <property type="entry name" value="Ig_C1-set"/>
</dbReference>
<dbReference type="SUPFAM" id="SSF54452">
    <property type="entry name" value="MHC antigen-recognition domain"/>
    <property type="match status" value="1"/>
</dbReference>
<dbReference type="PROSITE" id="PS00290">
    <property type="entry name" value="IG_MHC"/>
    <property type="match status" value="1"/>
</dbReference>
<organism evidence="6 7">
    <name type="scientific">Ceratotherium simum simum</name>
    <name type="common">Southern white rhinoceros</name>
    <dbReference type="NCBI Taxonomy" id="73337"/>
    <lineage>
        <taxon>Eukaryota</taxon>
        <taxon>Metazoa</taxon>
        <taxon>Chordata</taxon>
        <taxon>Craniata</taxon>
        <taxon>Vertebrata</taxon>
        <taxon>Euteleostomi</taxon>
        <taxon>Mammalia</taxon>
        <taxon>Eutheria</taxon>
        <taxon>Laurasiatheria</taxon>
        <taxon>Perissodactyla</taxon>
        <taxon>Rhinocerotidae</taxon>
        <taxon>Ceratotherium</taxon>
    </lineage>
</organism>
<dbReference type="InterPro" id="IPR013783">
    <property type="entry name" value="Ig-like_fold"/>
</dbReference>
<dbReference type="SUPFAM" id="SSF48726">
    <property type="entry name" value="Immunoglobulin"/>
    <property type="match status" value="1"/>
</dbReference>
<feature type="chain" id="PRO_5046371452" evidence="4">
    <location>
        <begin position="18"/>
        <end position="348"/>
    </location>
</feature>